<sequence>NATVGQGQGTWSGRIDNMTLNVTTPYQQIKAGAYTGNITWNLVAGPSI</sequence>
<evidence type="ECO:0000259" key="1">
    <source>
        <dbReference type="Pfam" id="PF13731"/>
    </source>
</evidence>
<dbReference type="Pfam" id="PF13731">
    <property type="entry name" value="WxL"/>
    <property type="match status" value="1"/>
</dbReference>
<comment type="caution">
    <text evidence="2">The sequence shown here is derived from an EMBL/GenBank/DDBJ whole genome shotgun (WGS) entry which is preliminary data.</text>
</comment>
<dbReference type="InterPro" id="IPR027994">
    <property type="entry name" value="WxL_dom"/>
</dbReference>
<evidence type="ECO:0000313" key="3">
    <source>
        <dbReference type="Proteomes" id="UP000473113"/>
    </source>
</evidence>
<reference evidence="2 3" key="1">
    <citation type="submission" date="2020-02" db="EMBL/GenBank/DDBJ databases">
        <title>Detection of Heterogeneous Vancomycin Intermediate Resistance in Methicillin Resistant Staphylococcus aureus Isolates from Latin-America.</title>
        <authorList>
            <person name="Castro-Cardozo B."/>
            <person name="Berrio M."/>
            <person name="Vargas M.L."/>
            <person name="Carvajal L.P."/>
            <person name="Millan L.V."/>
            <person name="Rios R."/>
            <person name="Hernandez A."/>
            <person name="Rincon S.L."/>
            <person name="Cubides P."/>
            <person name="Forero E."/>
            <person name="Dinh A."/>
            <person name="Seas C."/>
            <person name="Munita J.M."/>
            <person name="Arias C.A."/>
            <person name="Reyes J."/>
            <person name="Diaz L."/>
        </authorList>
    </citation>
    <scope>NUCLEOTIDE SEQUENCE [LARGE SCALE GENOMIC DNA]</scope>
    <source>
        <strain evidence="2 3">UG255</strain>
    </source>
</reference>
<organism evidence="2 3">
    <name type="scientific">Staphylococcus aureus</name>
    <dbReference type="NCBI Taxonomy" id="1280"/>
    <lineage>
        <taxon>Bacteria</taxon>
        <taxon>Bacillati</taxon>
        <taxon>Bacillota</taxon>
        <taxon>Bacilli</taxon>
        <taxon>Bacillales</taxon>
        <taxon>Staphylococcaceae</taxon>
        <taxon>Staphylococcus</taxon>
    </lineage>
</organism>
<evidence type="ECO:0000313" key="2">
    <source>
        <dbReference type="EMBL" id="NGW68961.1"/>
    </source>
</evidence>
<gene>
    <name evidence="2" type="ORF">G6Y24_16085</name>
</gene>
<protein>
    <submittedName>
        <fullName evidence="2">WxL domain-containing protein</fullName>
    </submittedName>
</protein>
<dbReference type="EMBL" id="JAALTR010000420">
    <property type="protein sequence ID" value="NGW68961.1"/>
    <property type="molecule type" value="Genomic_DNA"/>
</dbReference>
<proteinExistence type="predicted"/>
<accession>A0A6M1XU28</accession>
<feature type="non-terminal residue" evidence="2">
    <location>
        <position position="1"/>
    </location>
</feature>
<name>A0A6M1XU28_STAAU</name>
<feature type="domain" description="WxL" evidence="1">
    <location>
        <begin position="1"/>
        <end position="46"/>
    </location>
</feature>
<dbReference type="AlphaFoldDB" id="A0A6M1XU28"/>
<dbReference type="Proteomes" id="UP000473113">
    <property type="component" value="Unassembled WGS sequence"/>
</dbReference>